<evidence type="ECO:0000313" key="13">
    <source>
        <dbReference type="Proteomes" id="UP000254208"/>
    </source>
</evidence>
<dbReference type="GO" id="GO:0022857">
    <property type="term" value="F:transmembrane transporter activity"/>
    <property type="evidence" value="ECO:0007669"/>
    <property type="project" value="UniProtKB-UniRule"/>
</dbReference>
<evidence type="ECO:0000256" key="7">
    <source>
        <dbReference type="ARBA" id="ARBA00023136"/>
    </source>
</evidence>
<dbReference type="InterPro" id="IPR007387">
    <property type="entry name" value="TRAP_DctQ"/>
</dbReference>
<protein>
    <recommendedName>
        <fullName evidence="9">TRAP transporter small permease protein</fullName>
    </recommendedName>
</protein>
<gene>
    <name evidence="12" type="primary">siaT_2</name>
    <name evidence="12" type="ORF">NCTC11801_01648</name>
    <name evidence="11" type="ORF">QDQ51_13415</name>
</gene>
<evidence type="ECO:0000313" key="12">
    <source>
        <dbReference type="EMBL" id="SUC30715.1"/>
    </source>
</evidence>
<sequence length="159" mass="17519">MFKFLGKLSDIVASLAVAAIVIITILAVFMRWLLNDPLMWSEEVLIICYIWLVMIGAASAAGKRMHVSIDAITSLFPEKVQLAIAVVTHIMAIIALSIFGYLGYELSIIAEDKITPIIGVSYYYIDLSVPIGASIMVLFSIQHLLEDMSKLLKGDKPCQ</sequence>
<keyword evidence="5 9" id="KW-0812">Transmembrane</keyword>
<evidence type="ECO:0000256" key="4">
    <source>
        <dbReference type="ARBA" id="ARBA00022519"/>
    </source>
</evidence>
<comment type="subcellular location">
    <subcellularLocation>
        <location evidence="1 9">Cell inner membrane</location>
        <topology evidence="1 9">Multi-pass membrane protein</topology>
    </subcellularLocation>
</comment>
<evidence type="ECO:0000313" key="11">
    <source>
        <dbReference type="EMBL" id="MDH2306407.1"/>
    </source>
</evidence>
<keyword evidence="4 9" id="KW-0997">Cell inner membrane</keyword>
<evidence type="ECO:0000313" key="14">
    <source>
        <dbReference type="Proteomes" id="UP001162044"/>
    </source>
</evidence>
<evidence type="ECO:0000256" key="5">
    <source>
        <dbReference type="ARBA" id="ARBA00022692"/>
    </source>
</evidence>
<evidence type="ECO:0000256" key="1">
    <source>
        <dbReference type="ARBA" id="ARBA00004429"/>
    </source>
</evidence>
<evidence type="ECO:0000256" key="6">
    <source>
        <dbReference type="ARBA" id="ARBA00022989"/>
    </source>
</evidence>
<dbReference type="AlphaFoldDB" id="A0A1B8SS35"/>
<feature type="domain" description="Tripartite ATP-independent periplasmic transporters DctQ component" evidence="10">
    <location>
        <begin position="20"/>
        <end position="148"/>
    </location>
</feature>
<dbReference type="PANTHER" id="PTHR35011:SF2">
    <property type="entry name" value="2,3-DIKETO-L-GULONATE TRAP TRANSPORTER SMALL PERMEASE PROTEIN YIAM"/>
    <property type="match status" value="1"/>
</dbReference>
<dbReference type="OrthoDB" id="4964541at2"/>
<feature type="transmembrane region" description="Helical" evidence="9">
    <location>
        <begin position="82"/>
        <end position="102"/>
    </location>
</feature>
<reference evidence="11" key="3">
    <citation type="submission" date="2023-10" db="EMBL/GenBank/DDBJ databases">
        <title>Analysis of Resistance Genes of Carbapenem-resistant Providencia rettgeri.</title>
        <authorList>
            <person name="Liu M."/>
        </authorList>
    </citation>
    <scope>NUCLEOTIDE SEQUENCE</scope>
    <source>
        <strain evidence="11">QITACRE101</strain>
    </source>
</reference>
<feature type="transmembrane region" description="Helical" evidence="9">
    <location>
        <begin position="122"/>
        <end position="141"/>
    </location>
</feature>
<comment type="function">
    <text evidence="9">Part of the tripartite ATP-independent periplasmic (TRAP) transport system.</text>
</comment>
<dbReference type="GO" id="GO:0015740">
    <property type="term" value="P:C4-dicarboxylate transport"/>
    <property type="evidence" value="ECO:0007669"/>
    <property type="project" value="TreeGrafter"/>
</dbReference>
<proteinExistence type="inferred from homology"/>
<keyword evidence="7 9" id="KW-0472">Membrane</keyword>
<evidence type="ECO:0000256" key="8">
    <source>
        <dbReference type="ARBA" id="ARBA00038436"/>
    </source>
</evidence>
<dbReference type="Proteomes" id="UP000254208">
    <property type="component" value="Unassembled WGS sequence"/>
</dbReference>
<feature type="transmembrane region" description="Helical" evidence="9">
    <location>
        <begin position="44"/>
        <end position="61"/>
    </location>
</feature>
<evidence type="ECO:0000256" key="3">
    <source>
        <dbReference type="ARBA" id="ARBA00022475"/>
    </source>
</evidence>
<dbReference type="OMA" id="IVIMNVF"/>
<keyword evidence="6 9" id="KW-1133">Transmembrane helix</keyword>
<dbReference type="GO" id="GO:0005886">
    <property type="term" value="C:plasma membrane"/>
    <property type="evidence" value="ECO:0007669"/>
    <property type="project" value="UniProtKB-SubCell"/>
</dbReference>
<dbReference type="EMBL" id="UGTZ01000001">
    <property type="protein sequence ID" value="SUC30715.1"/>
    <property type="molecule type" value="Genomic_DNA"/>
</dbReference>
<feature type="transmembrane region" description="Helical" evidence="9">
    <location>
        <begin position="12"/>
        <end position="32"/>
    </location>
</feature>
<reference evidence="11" key="2">
    <citation type="submission" date="2023-04" db="EMBL/GenBank/DDBJ databases">
        <authorList>
            <person name="Li W."/>
        </authorList>
    </citation>
    <scope>NUCLEOTIDE SEQUENCE</scope>
    <source>
        <strain evidence="11">QITACRE101</strain>
    </source>
</reference>
<dbReference type="RefSeq" id="WP_004912692.1">
    <property type="nucleotide sequence ID" value="NZ_ABEXOA020000200.1"/>
</dbReference>
<keyword evidence="2 9" id="KW-0813">Transport</keyword>
<evidence type="ECO:0000256" key="9">
    <source>
        <dbReference type="RuleBase" id="RU369079"/>
    </source>
</evidence>
<dbReference type="PANTHER" id="PTHR35011">
    <property type="entry name" value="2,3-DIKETO-L-GULONATE TRAP TRANSPORTER SMALL PERMEASE PROTEIN YIAM"/>
    <property type="match status" value="1"/>
</dbReference>
<dbReference type="GeneID" id="93672619"/>
<evidence type="ECO:0000259" key="10">
    <source>
        <dbReference type="Pfam" id="PF04290"/>
    </source>
</evidence>
<dbReference type="InterPro" id="IPR055348">
    <property type="entry name" value="DctQ"/>
</dbReference>
<accession>A0A1B8SS35</accession>
<dbReference type="Pfam" id="PF04290">
    <property type="entry name" value="DctQ"/>
    <property type="match status" value="1"/>
</dbReference>
<comment type="similarity">
    <text evidence="8 9">Belongs to the TRAP transporter small permease family.</text>
</comment>
<organism evidence="11 14">
    <name type="scientific">Providencia rettgeri</name>
    <dbReference type="NCBI Taxonomy" id="587"/>
    <lineage>
        <taxon>Bacteria</taxon>
        <taxon>Pseudomonadati</taxon>
        <taxon>Pseudomonadota</taxon>
        <taxon>Gammaproteobacteria</taxon>
        <taxon>Enterobacterales</taxon>
        <taxon>Morganellaceae</taxon>
        <taxon>Providencia</taxon>
    </lineage>
</organism>
<dbReference type="EMBL" id="JARVQW010000006">
    <property type="protein sequence ID" value="MDH2306407.1"/>
    <property type="molecule type" value="Genomic_DNA"/>
</dbReference>
<comment type="subunit">
    <text evidence="9">The complex comprises the extracytoplasmic solute receptor protein and the two transmembrane proteins.</text>
</comment>
<name>A0A1B8SS35_PRORE</name>
<evidence type="ECO:0000256" key="2">
    <source>
        <dbReference type="ARBA" id="ARBA00022448"/>
    </source>
</evidence>
<reference evidence="12 13" key="1">
    <citation type="submission" date="2018-06" db="EMBL/GenBank/DDBJ databases">
        <authorList>
            <consortium name="Pathogen Informatics"/>
            <person name="Doyle S."/>
        </authorList>
    </citation>
    <scope>NUCLEOTIDE SEQUENCE [LARGE SCALE GENOMIC DNA]</scope>
    <source>
        <strain evidence="12 13">NCTC11801</strain>
    </source>
</reference>
<dbReference type="Proteomes" id="UP001162044">
    <property type="component" value="Unassembled WGS sequence"/>
</dbReference>
<keyword evidence="3" id="KW-1003">Cell membrane</keyword>